<organism evidence="1 2">
    <name type="scientific">Dallia pectoralis</name>
    <name type="common">Alaska blackfish</name>
    <dbReference type="NCBI Taxonomy" id="75939"/>
    <lineage>
        <taxon>Eukaryota</taxon>
        <taxon>Metazoa</taxon>
        <taxon>Chordata</taxon>
        <taxon>Craniata</taxon>
        <taxon>Vertebrata</taxon>
        <taxon>Euteleostomi</taxon>
        <taxon>Actinopterygii</taxon>
        <taxon>Neopterygii</taxon>
        <taxon>Teleostei</taxon>
        <taxon>Protacanthopterygii</taxon>
        <taxon>Esociformes</taxon>
        <taxon>Umbridae</taxon>
        <taxon>Dallia</taxon>
    </lineage>
</organism>
<gene>
    <name evidence="1" type="ORF">DPEC_G00037450</name>
</gene>
<comment type="caution">
    <text evidence="1">The sequence shown here is derived from an EMBL/GenBank/DDBJ whole genome shotgun (WGS) entry which is preliminary data.</text>
</comment>
<evidence type="ECO:0000313" key="2">
    <source>
        <dbReference type="Proteomes" id="UP001157502"/>
    </source>
</evidence>
<sequence>MAKYTKCSRCLATDTFDLQSSEPVAAERSPGYPVTGEVLRAVPRVSKARANITSLESFVFSHFHQTESAKLPVVNMSPFWIIVLLGCLFGTAYAAEVCYPDLGCFKDDMPWSGTTERPITRLPWSPEKIGTRFLLYTRQNPVAFQEIKANANVLNASNYQGDRKTRFIIHGFFDKGDETWLINMCKTMLTVEDINCICVDWRKGGLSFYTQSANNIRVVAAQVAQLIEVFQDVYQQNPSMVHIIGHSLGAHAAGEVGRRVPKLGRITGLDPAEPYFQGCSSMVRLDPSDALFVDVIHTDTLPFIPYVGKGMSQAVGHLDFYPNGGKQMPGCDKNIASTIVDIDGLWEGTRDMVACNHLRSYKYYNETIVNTKGFTGYPCSDQDVFDSGRCFPCADNACPIMGHYADTFKVPTGQSKLKFYLNTGDAVPFARYRYKASVILDGKKSVTGNMKIALYGEQGNSRQYLVHSGRLTPGKTYQVYVDAETDIGEVTRIKFIWNNKIINLLSPKLGAAKIELQRGKDRKIYQFCGQKTVGEEVLQTLDLCVL</sequence>
<name>A0ACC2HF97_DALPE</name>
<protein>
    <submittedName>
        <fullName evidence="1">Uncharacterized protein</fullName>
    </submittedName>
</protein>
<evidence type="ECO:0000313" key="1">
    <source>
        <dbReference type="EMBL" id="KAJ8014168.1"/>
    </source>
</evidence>
<accession>A0ACC2HF97</accession>
<keyword evidence="2" id="KW-1185">Reference proteome</keyword>
<dbReference type="Proteomes" id="UP001157502">
    <property type="component" value="Chromosome 3"/>
</dbReference>
<dbReference type="EMBL" id="CM055730">
    <property type="protein sequence ID" value="KAJ8014168.1"/>
    <property type="molecule type" value="Genomic_DNA"/>
</dbReference>
<proteinExistence type="predicted"/>
<reference evidence="1" key="1">
    <citation type="submission" date="2021-05" db="EMBL/GenBank/DDBJ databases">
        <authorList>
            <person name="Pan Q."/>
            <person name="Jouanno E."/>
            <person name="Zahm M."/>
            <person name="Klopp C."/>
            <person name="Cabau C."/>
            <person name="Louis A."/>
            <person name="Berthelot C."/>
            <person name="Parey E."/>
            <person name="Roest Crollius H."/>
            <person name="Montfort J."/>
            <person name="Robinson-Rechavi M."/>
            <person name="Bouchez O."/>
            <person name="Lampietro C."/>
            <person name="Lopez Roques C."/>
            <person name="Donnadieu C."/>
            <person name="Postlethwait J."/>
            <person name="Bobe J."/>
            <person name="Dillon D."/>
            <person name="Chandos A."/>
            <person name="von Hippel F."/>
            <person name="Guiguen Y."/>
        </authorList>
    </citation>
    <scope>NUCLEOTIDE SEQUENCE</scope>
    <source>
        <strain evidence="1">YG-Jan2019</strain>
    </source>
</reference>